<keyword evidence="3" id="KW-1185">Reference proteome</keyword>
<keyword evidence="2" id="KW-0378">Hydrolase</keyword>
<feature type="domain" description="HNH nuclease" evidence="1">
    <location>
        <begin position="31"/>
        <end position="86"/>
    </location>
</feature>
<dbReference type="CDD" id="cd00085">
    <property type="entry name" value="HNHc"/>
    <property type="match status" value="1"/>
</dbReference>
<organism evidence="2 3">
    <name type="scientific">Luteimonas galliterrae</name>
    <dbReference type="NCBI Taxonomy" id="2940486"/>
    <lineage>
        <taxon>Bacteria</taxon>
        <taxon>Pseudomonadati</taxon>
        <taxon>Pseudomonadota</taxon>
        <taxon>Gammaproteobacteria</taxon>
        <taxon>Lysobacterales</taxon>
        <taxon>Lysobacteraceae</taxon>
        <taxon>Luteimonas</taxon>
    </lineage>
</organism>
<dbReference type="Gene3D" id="1.10.30.50">
    <property type="match status" value="1"/>
</dbReference>
<dbReference type="InterPro" id="IPR002711">
    <property type="entry name" value="HNH"/>
</dbReference>
<protein>
    <submittedName>
        <fullName evidence="2">HNH endonuclease</fullName>
    </submittedName>
</protein>
<gene>
    <name evidence="2" type="ORF">M2650_01105</name>
</gene>
<name>A0ABT0MF05_9GAMM</name>
<comment type="caution">
    <text evidence="2">The sequence shown here is derived from an EMBL/GenBank/DDBJ whole genome shotgun (WGS) entry which is preliminary data.</text>
</comment>
<evidence type="ECO:0000259" key="1">
    <source>
        <dbReference type="SMART" id="SM00507"/>
    </source>
</evidence>
<dbReference type="InterPro" id="IPR003615">
    <property type="entry name" value="HNH_nuc"/>
</dbReference>
<keyword evidence="2" id="KW-0255">Endonuclease</keyword>
<dbReference type="Proteomes" id="UP001431217">
    <property type="component" value="Unassembled WGS sequence"/>
</dbReference>
<dbReference type="Pfam" id="PF01844">
    <property type="entry name" value="HNH"/>
    <property type="match status" value="1"/>
</dbReference>
<dbReference type="GO" id="GO:0004519">
    <property type="term" value="F:endonuclease activity"/>
    <property type="evidence" value="ECO:0007669"/>
    <property type="project" value="UniProtKB-KW"/>
</dbReference>
<sequence length="180" mass="20009">MKGTQHFSRMNYNVRRGLREIVAPDHRVSKQEWALVLTEFGGTCAYCGATASAENRGIVPDHLVAVTDFGELVPGNIVPACQTCNDSRGNKPWREFLAGRFPADAAGRIKRIEQYIAVHNYSPRSPESSLTPDELVQYNGLVVEWEFFLAKAQELQSKVAQRRSLAANNSFKPKSLRGSA</sequence>
<evidence type="ECO:0000313" key="3">
    <source>
        <dbReference type="Proteomes" id="UP001431217"/>
    </source>
</evidence>
<proteinExistence type="predicted"/>
<dbReference type="SMART" id="SM00507">
    <property type="entry name" value="HNHc"/>
    <property type="match status" value="1"/>
</dbReference>
<accession>A0ABT0MF05</accession>
<reference evidence="2 3" key="1">
    <citation type="submission" date="2022-05" db="EMBL/GenBank/DDBJ databases">
        <title>Luteimonas sp. SX5, whole genome shotgun sequencing project.</title>
        <authorList>
            <person name="Zhao G."/>
            <person name="Shen L."/>
        </authorList>
    </citation>
    <scope>NUCLEOTIDE SEQUENCE [LARGE SCALE GENOMIC DNA]</scope>
    <source>
        <strain evidence="2 3">SX5</strain>
    </source>
</reference>
<evidence type="ECO:0000313" key="2">
    <source>
        <dbReference type="EMBL" id="MCL1633248.1"/>
    </source>
</evidence>
<keyword evidence="2" id="KW-0540">Nuclease</keyword>
<dbReference type="EMBL" id="JAMBEP010000001">
    <property type="protein sequence ID" value="MCL1633248.1"/>
    <property type="molecule type" value="Genomic_DNA"/>
</dbReference>
<dbReference type="RefSeq" id="WP_249470132.1">
    <property type="nucleotide sequence ID" value="NZ_JAMBEP010000001.1"/>
</dbReference>